<evidence type="ECO:0000256" key="3">
    <source>
        <dbReference type="ARBA" id="ARBA00025933"/>
    </source>
</evidence>
<reference evidence="8" key="1">
    <citation type="submission" date="2009-10" db="EMBL/GenBank/DDBJ databases">
        <title>Diversity of trophic interactions inside an arsenic-rich microbial ecosystem.</title>
        <authorList>
            <person name="Bertin P.N."/>
            <person name="Heinrich-Salmeron A."/>
            <person name="Pelletier E."/>
            <person name="Goulhen-Chollet F."/>
            <person name="Arsene-Ploetze F."/>
            <person name="Gallien S."/>
            <person name="Calteau A."/>
            <person name="Vallenet D."/>
            <person name="Casiot C."/>
            <person name="Chane-Woon-Ming B."/>
            <person name="Giloteaux L."/>
            <person name="Barakat M."/>
            <person name="Bonnefoy V."/>
            <person name="Bruneel O."/>
            <person name="Chandler M."/>
            <person name="Cleiss J."/>
            <person name="Duran R."/>
            <person name="Elbaz-Poulichet F."/>
            <person name="Fonknechten N."/>
            <person name="Lauga B."/>
            <person name="Mornico D."/>
            <person name="Ortet P."/>
            <person name="Schaeffer C."/>
            <person name="Siguier P."/>
            <person name="Alexander Thil Smith A."/>
            <person name="Van Dorsselaer A."/>
            <person name="Weissenbach J."/>
            <person name="Medigue C."/>
            <person name="Le Paslier D."/>
        </authorList>
    </citation>
    <scope>NUCLEOTIDE SEQUENCE</scope>
</reference>
<protein>
    <recommendedName>
        <fullName evidence="2">Flagellar basal-body rod protein FlgG</fullName>
    </recommendedName>
    <alternativeName>
        <fullName evidence="4">Distal rod protein</fullName>
    </alternativeName>
</protein>
<evidence type="ECO:0000259" key="6">
    <source>
        <dbReference type="Pfam" id="PF06429"/>
    </source>
</evidence>
<dbReference type="NCBIfam" id="TIGR02488">
    <property type="entry name" value="flgG_G_neg"/>
    <property type="match status" value="1"/>
</dbReference>
<comment type="similarity">
    <text evidence="1">Belongs to the flagella basal body rod proteins family.</text>
</comment>
<comment type="caution">
    <text evidence="8">The sequence shown here is derived from an EMBL/GenBank/DDBJ whole genome shotgun (WGS) entry which is preliminary data.</text>
</comment>
<dbReference type="GO" id="GO:0009426">
    <property type="term" value="C:bacterial-type flagellum basal body, distal rod"/>
    <property type="evidence" value="ECO:0007669"/>
    <property type="project" value="InterPro"/>
</dbReference>
<dbReference type="AlphaFoldDB" id="E6PCC6"/>
<dbReference type="Pfam" id="PF06429">
    <property type="entry name" value="Flg_bbr_C"/>
    <property type="match status" value="1"/>
</dbReference>
<evidence type="ECO:0000256" key="4">
    <source>
        <dbReference type="ARBA" id="ARBA00032912"/>
    </source>
</evidence>
<accession>E6PCC6</accession>
<comment type="subunit">
    <text evidence="3">The basal body constitutes a major portion of the flagellar organelle and consists of four rings (L,P,S, and M) mounted on a central rod. The rod consists of about 26 subunits of FlgG in the distal portion, and FlgB, FlgC and FlgF are thought to build up the proximal portion of the rod with about 6 subunits each.</text>
</comment>
<dbReference type="PANTHER" id="PTHR30435">
    <property type="entry name" value="FLAGELLAR PROTEIN"/>
    <property type="match status" value="1"/>
</dbReference>
<name>E6PCC6_9ZZZZ</name>
<sequence>MMRALYTAASGMIAQQYNMDTISNNLANVDTTGFRRNVAHFQDLVYQQIQAPGAPIGASIVPVGQQVGLGVKVGSSEKVFTQGSLQQTGNPLDVAIQGDGFFQVTLPDGTTGYTRDGSFKVDANGAVVTADGYFVQPQITIPANATSVQIGQDGTVTALVPGSAIPQQLGQLTLARFVNNAGLSPIGGQNIYTQTAASGPPVVTQPELNGAGSLQSGYLENSNVQVVNEIVNMIVSQRAFEANSKAITASDQMLQTANNLVQ</sequence>
<dbReference type="InterPro" id="IPR010930">
    <property type="entry name" value="Flg_bb/hook_C_dom"/>
</dbReference>
<dbReference type="InterPro" id="IPR012834">
    <property type="entry name" value="FlgG_G_neg"/>
</dbReference>
<dbReference type="PANTHER" id="PTHR30435:SF19">
    <property type="entry name" value="FLAGELLAR BASAL-BODY ROD PROTEIN FLGG"/>
    <property type="match status" value="1"/>
</dbReference>
<dbReference type="SUPFAM" id="SSF117143">
    <property type="entry name" value="Flagellar hook protein flgE"/>
    <property type="match status" value="1"/>
</dbReference>
<feature type="domain" description="Flagellar basal-body/hook protein C-terminal" evidence="6">
    <location>
        <begin position="215"/>
        <end position="260"/>
    </location>
</feature>
<dbReference type="GO" id="GO:0071978">
    <property type="term" value="P:bacterial-type flagellum-dependent swarming motility"/>
    <property type="evidence" value="ECO:0007669"/>
    <property type="project" value="TreeGrafter"/>
</dbReference>
<dbReference type="InterPro" id="IPR019776">
    <property type="entry name" value="Flagellar_basal_body_rod_CS"/>
</dbReference>
<dbReference type="Pfam" id="PF22692">
    <property type="entry name" value="LlgE_F_G_D1"/>
    <property type="match status" value="1"/>
</dbReference>
<feature type="domain" description="Flagellar basal body rod protein N-terminal" evidence="5">
    <location>
        <begin position="5"/>
        <end position="35"/>
    </location>
</feature>
<dbReference type="InterPro" id="IPR001444">
    <property type="entry name" value="Flag_bb_rod_N"/>
</dbReference>
<evidence type="ECO:0000256" key="1">
    <source>
        <dbReference type="ARBA" id="ARBA00009677"/>
    </source>
</evidence>
<dbReference type="EMBL" id="CABL01000001">
    <property type="protein sequence ID" value="CBH74109.1"/>
    <property type="molecule type" value="Genomic_DNA"/>
</dbReference>
<organism evidence="8">
    <name type="scientific">mine drainage metagenome</name>
    <dbReference type="NCBI Taxonomy" id="410659"/>
    <lineage>
        <taxon>unclassified sequences</taxon>
        <taxon>metagenomes</taxon>
        <taxon>ecological metagenomes</taxon>
    </lineage>
</organism>
<gene>
    <name evidence="8" type="primary">flgG</name>
    <name evidence="8" type="ORF">CARN1_1996</name>
</gene>
<keyword evidence="8" id="KW-0969">Cilium</keyword>
<dbReference type="PROSITE" id="PS00588">
    <property type="entry name" value="FLAGELLA_BB_ROD"/>
    <property type="match status" value="1"/>
</dbReference>
<evidence type="ECO:0000259" key="7">
    <source>
        <dbReference type="Pfam" id="PF22692"/>
    </source>
</evidence>
<evidence type="ECO:0000256" key="2">
    <source>
        <dbReference type="ARBA" id="ARBA00017948"/>
    </source>
</evidence>
<dbReference type="InterPro" id="IPR037925">
    <property type="entry name" value="FlgE/F/G-like"/>
</dbReference>
<keyword evidence="8" id="KW-0966">Cell projection</keyword>
<keyword evidence="8" id="KW-0282">Flagellum</keyword>
<proteinExistence type="inferred from homology"/>
<evidence type="ECO:0000313" key="8">
    <source>
        <dbReference type="EMBL" id="CBH74109.1"/>
    </source>
</evidence>
<dbReference type="InterPro" id="IPR053967">
    <property type="entry name" value="LlgE_F_G-like_D1"/>
</dbReference>
<evidence type="ECO:0000259" key="5">
    <source>
        <dbReference type="Pfam" id="PF00460"/>
    </source>
</evidence>
<dbReference type="Pfam" id="PF00460">
    <property type="entry name" value="Flg_bb_rod"/>
    <property type="match status" value="1"/>
</dbReference>
<feature type="domain" description="Flagellar hook protein FlgE/F/G-like D1" evidence="7">
    <location>
        <begin position="95"/>
        <end position="158"/>
    </location>
</feature>
<dbReference type="NCBIfam" id="TIGR03506">
    <property type="entry name" value="FlgEFG_subfam"/>
    <property type="match status" value="2"/>
</dbReference>
<dbReference type="InterPro" id="IPR020013">
    <property type="entry name" value="Flagellar_FlgE/F/G"/>
</dbReference>